<keyword evidence="2" id="KW-0378">Hydrolase</keyword>
<evidence type="ECO:0000313" key="2">
    <source>
        <dbReference type="EMBL" id="TDK87699.1"/>
    </source>
</evidence>
<sequence>MQCIPISEFERSLHGKRFCGSPFACGRCTIPEVELSAGRLHYRDRGSGPCVLLVHGLFVDGTVWEPLVHLLEGHSRCVIPDLPLGAHSVPMNGADLSPPALAAMFAEFIERLQLSNVTVVGNDTGGALCQILCAHHPDVVYRLVLTNCDAFDHFPPAVFRPIEAAGAYVPGLIAGLDLLLRMPWFRRAALTVVPLTIRPLPDALLREWFAPLRDARIRADLQTVLQGISCKHTLDAAKRLQQFPRPALVVWGAQDRFFPLSDAARLTQTLPYARLEVVDDARTYIQFDQPQRLAELVLEHMR</sequence>
<organism evidence="2 3">
    <name type="scientific">Mycolicibacterium mucogenicum</name>
    <name type="common">Mycobacterium mucogenicum</name>
    <dbReference type="NCBI Taxonomy" id="56689"/>
    <lineage>
        <taxon>Bacteria</taxon>
        <taxon>Bacillati</taxon>
        <taxon>Actinomycetota</taxon>
        <taxon>Actinomycetes</taxon>
        <taxon>Mycobacteriales</taxon>
        <taxon>Mycobacteriaceae</taxon>
        <taxon>Mycolicibacterium</taxon>
    </lineage>
</organism>
<dbReference type="AlphaFoldDB" id="A0A4V3AVX9"/>
<feature type="domain" description="AB hydrolase-1" evidence="1">
    <location>
        <begin position="49"/>
        <end position="289"/>
    </location>
</feature>
<name>A0A4V3AVX9_MYCMU</name>
<reference evidence="2 3" key="1">
    <citation type="submission" date="2019-01" db="EMBL/GenBank/DDBJ databases">
        <title>High-quality-draft genome sequences of five non-tuberculosis mycobacteriaceae isolated from a nosocomial environment.</title>
        <authorList>
            <person name="Tiago I."/>
            <person name="Alarico S."/>
            <person name="Pereira S.G."/>
            <person name="Coelho C."/>
            <person name="Maranha A."/>
            <person name="Empadinhas N."/>
        </authorList>
    </citation>
    <scope>NUCLEOTIDE SEQUENCE [LARGE SCALE GENOMIC DNA]</scope>
    <source>
        <strain evidence="2 3">24AIII</strain>
    </source>
</reference>
<dbReference type="InterPro" id="IPR000073">
    <property type="entry name" value="AB_hydrolase_1"/>
</dbReference>
<dbReference type="SUPFAM" id="SSF53474">
    <property type="entry name" value="alpha/beta-Hydrolases"/>
    <property type="match status" value="1"/>
</dbReference>
<gene>
    <name evidence="2" type="ORF">EUA03_17395</name>
</gene>
<comment type="caution">
    <text evidence="2">The sequence shown here is derived from an EMBL/GenBank/DDBJ whole genome shotgun (WGS) entry which is preliminary data.</text>
</comment>
<dbReference type="PRINTS" id="PR00111">
    <property type="entry name" value="ABHYDROLASE"/>
</dbReference>
<accession>A0A4V3AVX9</accession>
<dbReference type="Pfam" id="PF00561">
    <property type="entry name" value="Abhydrolase_1"/>
    <property type="match status" value="1"/>
</dbReference>
<dbReference type="InterPro" id="IPR029058">
    <property type="entry name" value="AB_hydrolase_fold"/>
</dbReference>
<dbReference type="GO" id="GO:0016787">
    <property type="term" value="F:hydrolase activity"/>
    <property type="evidence" value="ECO:0007669"/>
    <property type="project" value="UniProtKB-KW"/>
</dbReference>
<dbReference type="RefSeq" id="WP_133427339.1">
    <property type="nucleotide sequence ID" value="NZ_SDLO01000013.1"/>
</dbReference>
<evidence type="ECO:0000313" key="3">
    <source>
        <dbReference type="Proteomes" id="UP000294929"/>
    </source>
</evidence>
<dbReference type="PANTHER" id="PTHR43798">
    <property type="entry name" value="MONOACYLGLYCEROL LIPASE"/>
    <property type="match status" value="1"/>
</dbReference>
<evidence type="ECO:0000259" key="1">
    <source>
        <dbReference type="Pfam" id="PF00561"/>
    </source>
</evidence>
<protein>
    <submittedName>
        <fullName evidence="2">Alpha/beta hydrolase</fullName>
    </submittedName>
</protein>
<dbReference type="EMBL" id="SDLO01000013">
    <property type="protein sequence ID" value="TDK87699.1"/>
    <property type="molecule type" value="Genomic_DNA"/>
</dbReference>
<dbReference type="InterPro" id="IPR050266">
    <property type="entry name" value="AB_hydrolase_sf"/>
</dbReference>
<dbReference type="Gene3D" id="3.40.50.1820">
    <property type="entry name" value="alpha/beta hydrolase"/>
    <property type="match status" value="1"/>
</dbReference>
<proteinExistence type="predicted"/>
<dbReference type="Proteomes" id="UP000294929">
    <property type="component" value="Unassembled WGS sequence"/>
</dbReference>